<feature type="non-terminal residue" evidence="3">
    <location>
        <position position="104"/>
    </location>
</feature>
<keyword evidence="2" id="KW-0677">Repeat</keyword>
<gene>
    <name evidence="3" type="ORF">DP116_03435</name>
</gene>
<reference evidence="3 4" key="1">
    <citation type="submission" date="2018-06" db="EMBL/GenBank/DDBJ databases">
        <title>Comparative genomics of Brasilonema spp. strains.</title>
        <authorList>
            <person name="Alvarenga D.O."/>
            <person name="Fiore M.F."/>
            <person name="Varani A.M."/>
        </authorList>
    </citation>
    <scope>NUCLEOTIDE SEQUENCE [LARGE SCALE GENOMIC DNA]</scope>
    <source>
        <strain evidence="3 4">SPC951</strain>
    </source>
</reference>
<keyword evidence="1" id="KW-0433">Leucine-rich repeat</keyword>
<dbReference type="Pfam" id="PF00560">
    <property type="entry name" value="LRR_1"/>
    <property type="match status" value="1"/>
</dbReference>
<dbReference type="EMBL" id="QMEB01000014">
    <property type="protein sequence ID" value="NMG18547.1"/>
    <property type="molecule type" value="Genomic_DNA"/>
</dbReference>
<protein>
    <submittedName>
        <fullName evidence="3">GTPase</fullName>
    </submittedName>
</protein>
<dbReference type="Gene3D" id="3.80.10.10">
    <property type="entry name" value="Ribonuclease Inhibitor"/>
    <property type="match status" value="1"/>
</dbReference>
<dbReference type="Proteomes" id="UP000718564">
    <property type="component" value="Unassembled WGS sequence"/>
</dbReference>
<keyword evidence="4" id="KW-1185">Reference proteome</keyword>
<evidence type="ECO:0000256" key="2">
    <source>
        <dbReference type="ARBA" id="ARBA00022737"/>
    </source>
</evidence>
<sequence>MTQKELLRVIEEAASEGATELDLSGKELTVLPPEIGKLTQLKKLILGKYKYNDAGDIVDTIGNKLSALPAEIGQLHHLEELQVVDNRLSSLPQEFGQLTNLQTL</sequence>
<evidence type="ECO:0000256" key="1">
    <source>
        <dbReference type="ARBA" id="ARBA00022614"/>
    </source>
</evidence>
<evidence type="ECO:0000313" key="3">
    <source>
        <dbReference type="EMBL" id="NMG18547.1"/>
    </source>
</evidence>
<organism evidence="3 4">
    <name type="scientific">Brasilonema bromeliae SPC951</name>
    <dbReference type="NCBI Taxonomy" id="385972"/>
    <lineage>
        <taxon>Bacteria</taxon>
        <taxon>Bacillati</taxon>
        <taxon>Cyanobacteriota</taxon>
        <taxon>Cyanophyceae</taxon>
        <taxon>Nostocales</taxon>
        <taxon>Scytonemataceae</taxon>
        <taxon>Brasilonema</taxon>
        <taxon>Bromeliae group (in: Brasilonema)</taxon>
    </lineage>
</organism>
<evidence type="ECO:0000313" key="4">
    <source>
        <dbReference type="Proteomes" id="UP000718564"/>
    </source>
</evidence>
<comment type="caution">
    <text evidence="3">The sequence shown here is derived from an EMBL/GenBank/DDBJ whole genome shotgun (WGS) entry which is preliminary data.</text>
</comment>
<dbReference type="InterPro" id="IPR032675">
    <property type="entry name" value="LRR_dom_sf"/>
</dbReference>
<proteinExistence type="predicted"/>
<dbReference type="InterPro" id="IPR001611">
    <property type="entry name" value="Leu-rich_rpt"/>
</dbReference>
<dbReference type="PANTHER" id="PTHR48051:SF54">
    <property type="entry name" value="LEUCINE-RICH REPEAT-CONTAINING PROTEIN"/>
    <property type="match status" value="1"/>
</dbReference>
<name>A0ABX1P3T5_9CYAN</name>
<dbReference type="PANTHER" id="PTHR48051">
    <property type="match status" value="1"/>
</dbReference>
<dbReference type="SUPFAM" id="SSF52058">
    <property type="entry name" value="L domain-like"/>
    <property type="match status" value="1"/>
</dbReference>
<dbReference type="InterPro" id="IPR050216">
    <property type="entry name" value="LRR_domain-containing"/>
</dbReference>
<dbReference type="RefSeq" id="WP_369333945.1">
    <property type="nucleotide sequence ID" value="NZ_CAWPJE010000331.1"/>
</dbReference>
<accession>A0ABX1P3T5</accession>